<evidence type="ECO:0000313" key="2">
    <source>
        <dbReference type="Proteomes" id="UP000178848"/>
    </source>
</evidence>
<reference evidence="1 2" key="1">
    <citation type="journal article" date="2016" name="Nat. Commun.">
        <title>Thousands of microbial genomes shed light on interconnected biogeochemical processes in an aquifer system.</title>
        <authorList>
            <person name="Anantharaman K."/>
            <person name="Brown C.T."/>
            <person name="Hug L.A."/>
            <person name="Sharon I."/>
            <person name="Castelle C.J."/>
            <person name="Probst A.J."/>
            <person name="Thomas B.C."/>
            <person name="Singh A."/>
            <person name="Wilkins M.J."/>
            <person name="Karaoz U."/>
            <person name="Brodie E.L."/>
            <person name="Williams K.H."/>
            <person name="Hubbard S.S."/>
            <person name="Banfield J.F."/>
        </authorList>
    </citation>
    <scope>NUCLEOTIDE SEQUENCE [LARGE SCALE GENOMIC DNA]</scope>
</reference>
<dbReference type="AlphaFoldDB" id="A0A1F8CY93"/>
<comment type="caution">
    <text evidence="1">The sequence shown here is derived from an EMBL/GenBank/DDBJ whole genome shotgun (WGS) entry which is preliminary data.</text>
</comment>
<protein>
    <submittedName>
        <fullName evidence="1">Uncharacterized protein</fullName>
    </submittedName>
</protein>
<accession>A0A1F8CY93</accession>
<dbReference type="EMBL" id="MGHZ01000024">
    <property type="protein sequence ID" value="OGM80718.1"/>
    <property type="molecule type" value="Genomic_DNA"/>
</dbReference>
<name>A0A1F8CY93_9BACT</name>
<gene>
    <name evidence="1" type="ORF">A2361_01640</name>
</gene>
<proteinExistence type="predicted"/>
<evidence type="ECO:0000313" key="1">
    <source>
        <dbReference type="EMBL" id="OGM80718.1"/>
    </source>
</evidence>
<dbReference type="Proteomes" id="UP000178848">
    <property type="component" value="Unassembled WGS sequence"/>
</dbReference>
<sequence>MTTVRDRWTDYSVGINELGQTDATFTKREWDLGSERFIGMKFSDLVPILLRESRFNLACFTPSKWIGNYQGGIVEAYFKIYKVNPHERSGQQRKTGGGQIDRWVSVPVDPRGKIYPGYNPLEDELIAKESMILGFVSRVGLNNLSDPGSNAGYAHFPILDIVHKPTPENVEFLIKEVKRRTLLQKFFVLRSSDRGLMVIGPELMDEDNFIACLLDSLLLNHVEVEGEYWVDDRWVARSTQNLVKETEHRVNPYRVGGILRMIALPPDKPEEPTVIAASF</sequence>
<organism evidence="1 2">
    <name type="scientific">Candidatus Woesebacteria bacterium RIFOXYB1_FULL_40_26</name>
    <dbReference type="NCBI Taxonomy" id="1802539"/>
    <lineage>
        <taxon>Bacteria</taxon>
        <taxon>Candidatus Woeseibacteriota</taxon>
    </lineage>
</organism>